<evidence type="ECO:0000313" key="2">
    <source>
        <dbReference type="EMBL" id="CUH84347.1"/>
    </source>
</evidence>
<dbReference type="STRING" id="340021.TM5383_01555"/>
<dbReference type="InterPro" id="IPR011009">
    <property type="entry name" value="Kinase-like_dom_sf"/>
</dbReference>
<gene>
    <name evidence="2" type="ORF">TM5383_01555</name>
</gene>
<accession>A0A0N7M1V3</accession>
<dbReference type="Gene3D" id="3.90.1200.10">
    <property type="match status" value="1"/>
</dbReference>
<reference evidence="2 3" key="1">
    <citation type="submission" date="2015-09" db="EMBL/GenBank/DDBJ databases">
        <authorList>
            <consortium name="Swine Surveillance"/>
        </authorList>
    </citation>
    <scope>NUCLEOTIDE SEQUENCE [LARGE SCALE GENOMIC DNA]</scope>
    <source>
        <strain evidence="2 3">CECT 8383</strain>
    </source>
</reference>
<keyword evidence="2" id="KW-0418">Kinase</keyword>
<dbReference type="RefSeq" id="WP_058318471.1">
    <property type="nucleotide sequence ID" value="NZ_FTNX01000005.1"/>
</dbReference>
<dbReference type="Pfam" id="PF01636">
    <property type="entry name" value="APH"/>
    <property type="match status" value="1"/>
</dbReference>
<feature type="domain" description="Aminoglycoside phosphotransferase" evidence="1">
    <location>
        <begin position="33"/>
        <end position="247"/>
    </location>
</feature>
<dbReference type="OrthoDB" id="7334546at2"/>
<dbReference type="GO" id="GO:0016301">
    <property type="term" value="F:kinase activity"/>
    <property type="evidence" value="ECO:0007669"/>
    <property type="project" value="UniProtKB-KW"/>
</dbReference>
<dbReference type="SUPFAM" id="SSF56112">
    <property type="entry name" value="Protein kinase-like (PK-like)"/>
    <property type="match status" value="1"/>
</dbReference>
<name>A0A0N7M1V3_9RHOB</name>
<evidence type="ECO:0000259" key="1">
    <source>
        <dbReference type="Pfam" id="PF01636"/>
    </source>
</evidence>
<dbReference type="EMBL" id="CYSF01000007">
    <property type="protein sequence ID" value="CUH84347.1"/>
    <property type="molecule type" value="Genomic_DNA"/>
</dbReference>
<dbReference type="Proteomes" id="UP000051681">
    <property type="component" value="Unassembled WGS sequence"/>
</dbReference>
<evidence type="ECO:0000313" key="3">
    <source>
        <dbReference type="Proteomes" id="UP000051681"/>
    </source>
</evidence>
<dbReference type="InterPro" id="IPR002575">
    <property type="entry name" value="Aminoglycoside_PTrfase"/>
</dbReference>
<organism evidence="2 3">
    <name type="scientific">Thalassovita mediterranea</name>
    <dbReference type="NCBI Taxonomy" id="340021"/>
    <lineage>
        <taxon>Bacteria</taxon>
        <taxon>Pseudomonadati</taxon>
        <taxon>Pseudomonadota</taxon>
        <taxon>Alphaproteobacteria</taxon>
        <taxon>Rhodobacterales</taxon>
        <taxon>Roseobacteraceae</taxon>
        <taxon>Thalassovita</taxon>
    </lineage>
</organism>
<protein>
    <submittedName>
        <fullName evidence="2">Thiamine kinase</fullName>
    </submittedName>
</protein>
<keyword evidence="3" id="KW-1185">Reference proteome</keyword>
<proteinExistence type="predicted"/>
<dbReference type="AlphaFoldDB" id="A0A0N7M1V3"/>
<keyword evidence="2" id="KW-0808">Transferase</keyword>
<sequence length="301" mass="32664">MATPPENLPDDVPESLVSYLTPLNLLPRNAVWHRLQGGQTNRLWHLCGDGAPVVVKLFSTSGTTPLFPNDPAQEALMLHHLAPQGLAPALLHSGTCAAGAVLLYAHQTGTPWQTDASRAGQLLQRLHNTPAPANLRQIHGGSAMVEAQVAQMWPQLDSALQDQLTRLKPQTKIRASDQICLLHGDPVPGNILIGESAAQDMLIDWQCPAVGDPAEDLALFLSPAMQQIYRGTALSTREYDGFLNAYDDTKIGARVIEMAPWHHWRMAAYCGWKATKGSPAYAAALPLEVEALIRCSKMPSN</sequence>